<dbReference type="OrthoDB" id="1100792at2"/>
<evidence type="ECO:0000313" key="2">
    <source>
        <dbReference type="Proteomes" id="UP000198625"/>
    </source>
</evidence>
<dbReference type="Proteomes" id="UP000198625">
    <property type="component" value="Unassembled WGS sequence"/>
</dbReference>
<dbReference type="STRING" id="415015.SAMN05660462_00594"/>
<sequence>MNVFIINTPYHMFIASTMIKKKDIVVIVDDFDLNNSRFCKLLLNKAMKDNKIYIIKSLRSFGKNLFKLKVYISKIVFDIIQTINQNFINDIILFNDGHPMNQIFINNIIQKKDIILIEEGIGLYRYVKKRYHFIYSLIGKLIFGIRFENTTCIGEQSRTTKIMCNYPKLLNNIQLKKKVERINQWDFSILKNMKDLYAIDQNFNKIPDHEFNIFIGQPLVEDGIINEKEYMKLISTVVRLSTKKNNLFIKPHPRENISKYFFMEEEYGAILLRNKDIPIELLLLDQKKARVFTAYSSAVFNIAKYFRINSYLLYKLIDFNPKIPCEMLKSSYINVVENFKELSELKGKITHENQNSIK</sequence>
<dbReference type="Gene3D" id="3.40.50.11110">
    <property type="entry name" value="Sialyltransferase, C-terminal GT-B Rossman nucleotide-binding domain"/>
    <property type="match status" value="1"/>
</dbReference>
<name>A0A1H3LQF1_9FIRM</name>
<dbReference type="EMBL" id="FNQE01000004">
    <property type="protein sequence ID" value="SDY66550.1"/>
    <property type="molecule type" value="Genomic_DNA"/>
</dbReference>
<dbReference type="InterPro" id="IPR010866">
    <property type="entry name" value="A-2_8-polyST"/>
</dbReference>
<protein>
    <recommendedName>
        <fullName evidence="3">Glycosyltransferase family 52</fullName>
    </recommendedName>
</protein>
<proteinExistence type="predicted"/>
<accession>A0A1H3LQF1</accession>
<evidence type="ECO:0000313" key="1">
    <source>
        <dbReference type="EMBL" id="SDY66550.1"/>
    </source>
</evidence>
<gene>
    <name evidence="1" type="ORF">SAMN05660462_00594</name>
</gene>
<dbReference type="Pfam" id="PF07388">
    <property type="entry name" value="A-2_8-polyST"/>
    <property type="match status" value="1"/>
</dbReference>
<dbReference type="AlphaFoldDB" id="A0A1H3LQF1"/>
<reference evidence="1 2" key="1">
    <citation type="submission" date="2016-10" db="EMBL/GenBank/DDBJ databases">
        <authorList>
            <person name="de Groot N.N."/>
        </authorList>
    </citation>
    <scope>NUCLEOTIDE SEQUENCE [LARGE SCALE GENOMIC DNA]</scope>
    <source>
        <strain evidence="1 2">DSM 21650</strain>
    </source>
</reference>
<keyword evidence="2" id="KW-1185">Reference proteome</keyword>
<organism evidence="1 2">
    <name type="scientific">Proteiniborus ethanoligenes</name>
    <dbReference type="NCBI Taxonomy" id="415015"/>
    <lineage>
        <taxon>Bacteria</taxon>
        <taxon>Bacillati</taxon>
        <taxon>Bacillota</taxon>
        <taxon>Clostridia</taxon>
        <taxon>Eubacteriales</taxon>
        <taxon>Proteiniborus</taxon>
    </lineage>
</organism>
<dbReference type="RefSeq" id="WP_091726994.1">
    <property type="nucleotide sequence ID" value="NZ_FNQE01000004.1"/>
</dbReference>
<evidence type="ECO:0008006" key="3">
    <source>
        <dbReference type="Google" id="ProtNLM"/>
    </source>
</evidence>